<dbReference type="RefSeq" id="WP_221221014.1">
    <property type="nucleotide sequence ID" value="NZ_JACIDK010000003.1"/>
</dbReference>
<dbReference type="PANTHER" id="PTHR43179:SF12">
    <property type="entry name" value="GALACTOFURANOSYLTRANSFERASE GLFT2"/>
    <property type="match status" value="1"/>
</dbReference>
<dbReference type="SUPFAM" id="SSF53448">
    <property type="entry name" value="Nucleotide-diphospho-sugar transferases"/>
    <property type="match status" value="1"/>
</dbReference>
<evidence type="ECO:0000259" key="4">
    <source>
        <dbReference type="Pfam" id="PF00535"/>
    </source>
</evidence>
<evidence type="ECO:0000313" key="5">
    <source>
        <dbReference type="EMBL" id="MBB3892067.1"/>
    </source>
</evidence>
<organism evidence="5 6">
    <name type="scientific">Phenylobacterium haematophilum</name>
    <dbReference type="NCBI Taxonomy" id="98513"/>
    <lineage>
        <taxon>Bacteria</taxon>
        <taxon>Pseudomonadati</taxon>
        <taxon>Pseudomonadota</taxon>
        <taxon>Alphaproteobacteria</taxon>
        <taxon>Caulobacterales</taxon>
        <taxon>Caulobacteraceae</taxon>
        <taxon>Phenylobacterium</taxon>
    </lineage>
</organism>
<protein>
    <submittedName>
        <fullName evidence="5">GT2 family glycosyltransferase</fullName>
    </submittedName>
</protein>
<comment type="caution">
    <text evidence="5">The sequence shown here is derived from an EMBL/GenBank/DDBJ whole genome shotgun (WGS) entry which is preliminary data.</text>
</comment>
<dbReference type="InterPro" id="IPR029044">
    <property type="entry name" value="Nucleotide-diphossugar_trans"/>
</dbReference>
<dbReference type="InterPro" id="IPR001173">
    <property type="entry name" value="Glyco_trans_2-like"/>
</dbReference>
<dbReference type="PANTHER" id="PTHR43179">
    <property type="entry name" value="RHAMNOSYLTRANSFERASE WBBL"/>
    <property type="match status" value="1"/>
</dbReference>
<reference evidence="5 6" key="1">
    <citation type="submission" date="2020-08" db="EMBL/GenBank/DDBJ databases">
        <title>Genomic Encyclopedia of Type Strains, Phase IV (KMG-IV): sequencing the most valuable type-strain genomes for metagenomic binning, comparative biology and taxonomic classification.</title>
        <authorList>
            <person name="Goeker M."/>
        </authorList>
    </citation>
    <scope>NUCLEOTIDE SEQUENCE [LARGE SCALE GENOMIC DNA]</scope>
    <source>
        <strain evidence="5 6">DSM 21793</strain>
    </source>
</reference>
<feature type="domain" description="Glycosyltransferase 2-like" evidence="4">
    <location>
        <begin position="17"/>
        <end position="146"/>
    </location>
</feature>
<evidence type="ECO:0000256" key="1">
    <source>
        <dbReference type="ARBA" id="ARBA00006739"/>
    </source>
</evidence>
<dbReference type="Pfam" id="PF00535">
    <property type="entry name" value="Glycos_transf_2"/>
    <property type="match status" value="1"/>
</dbReference>
<evidence type="ECO:0000313" key="6">
    <source>
        <dbReference type="Proteomes" id="UP000530564"/>
    </source>
</evidence>
<dbReference type="AlphaFoldDB" id="A0A840A452"/>
<dbReference type="Gene3D" id="3.90.550.10">
    <property type="entry name" value="Spore Coat Polysaccharide Biosynthesis Protein SpsA, Chain A"/>
    <property type="match status" value="1"/>
</dbReference>
<keyword evidence="6" id="KW-1185">Reference proteome</keyword>
<proteinExistence type="inferred from homology"/>
<sequence>MELTGDALPAGALPHVSVIVPHYNDLASLDRCLSALQAQTYAPDRFDVIVADNMSPVGADAVKQTIAGRARIVSVAERGAGPARNGGVAVARGQILAFTDSDCIPAPEWLAEGVAALKRSDFVGGGMRVLVGDEDHVTGAEAFELVFAFDNQAYVERKGFTVTANLFCPAALFAQVGGFRVGVSEDLEWSHRARDAGFKIGYAPAALVAHPARRDWKELSAKWRRLNAETFGIVAARPQGRGRWLARSLLLPLSAVAHTPRVLTSPRLRSPRQKLHAMAMLYRLRFWRAFDAVGLLARAER</sequence>
<evidence type="ECO:0000256" key="3">
    <source>
        <dbReference type="ARBA" id="ARBA00022679"/>
    </source>
</evidence>
<dbReference type="GO" id="GO:0016757">
    <property type="term" value="F:glycosyltransferase activity"/>
    <property type="evidence" value="ECO:0007669"/>
    <property type="project" value="UniProtKB-KW"/>
</dbReference>
<name>A0A840A452_9CAUL</name>
<accession>A0A840A452</accession>
<dbReference type="Proteomes" id="UP000530564">
    <property type="component" value="Unassembled WGS sequence"/>
</dbReference>
<keyword evidence="2" id="KW-0328">Glycosyltransferase</keyword>
<evidence type="ECO:0000256" key="2">
    <source>
        <dbReference type="ARBA" id="ARBA00022676"/>
    </source>
</evidence>
<gene>
    <name evidence="5" type="ORF">GGQ61_002795</name>
</gene>
<dbReference type="EMBL" id="JACIDK010000003">
    <property type="protein sequence ID" value="MBB3892067.1"/>
    <property type="molecule type" value="Genomic_DNA"/>
</dbReference>
<comment type="similarity">
    <text evidence="1">Belongs to the glycosyltransferase 2 family.</text>
</comment>
<keyword evidence="3 5" id="KW-0808">Transferase</keyword>